<dbReference type="Gene3D" id="3.40.50.150">
    <property type="entry name" value="Vaccinia Virus protein VP39"/>
    <property type="match status" value="1"/>
</dbReference>
<keyword evidence="6" id="KW-0949">S-adenosyl-L-methionine</keyword>
<dbReference type="GO" id="GO:0090486">
    <property type="term" value="F:small RNA 2'-O-methyltransferase activity"/>
    <property type="evidence" value="ECO:0007669"/>
    <property type="project" value="UniProtKB-EC"/>
</dbReference>
<keyword evidence="5" id="KW-0808">Transferase</keyword>
<dbReference type="SUPFAM" id="SSF53335">
    <property type="entry name" value="S-adenosyl-L-methionine-dependent methyltransferases"/>
    <property type="match status" value="1"/>
</dbReference>
<gene>
    <name evidence="13" type="ORF">B0F90DRAFT_1577732</name>
</gene>
<comment type="catalytic activity">
    <reaction evidence="12">
        <text>small RNA 3'-end nucleotide + S-adenosyl-L-methionine = small RNA 3'-end 2'-O-methylnucleotide + S-adenosyl-L-homocysteine + H(+)</text>
        <dbReference type="Rhea" id="RHEA:37887"/>
        <dbReference type="Rhea" id="RHEA-COMP:10415"/>
        <dbReference type="Rhea" id="RHEA-COMP:10416"/>
        <dbReference type="ChEBI" id="CHEBI:15378"/>
        <dbReference type="ChEBI" id="CHEBI:57856"/>
        <dbReference type="ChEBI" id="CHEBI:59789"/>
        <dbReference type="ChEBI" id="CHEBI:74896"/>
        <dbReference type="ChEBI" id="CHEBI:74898"/>
        <dbReference type="EC" id="2.1.1.386"/>
    </reaction>
</comment>
<dbReference type="AlphaFoldDB" id="A0AAD4M722"/>
<dbReference type="GO" id="GO:0030422">
    <property type="term" value="P:siRNA processing"/>
    <property type="evidence" value="ECO:0007669"/>
    <property type="project" value="TreeGrafter"/>
</dbReference>
<comment type="caution">
    <text evidence="13">The sequence shown here is derived from an EMBL/GenBank/DDBJ whole genome shotgun (WGS) entry which is preliminary data.</text>
</comment>
<accession>A0AAD4M722</accession>
<proteinExistence type="inferred from homology"/>
<evidence type="ECO:0000256" key="8">
    <source>
        <dbReference type="ARBA" id="ARBA00022842"/>
    </source>
</evidence>
<keyword evidence="7" id="KW-0479">Metal-binding</keyword>
<dbReference type="GO" id="GO:0005634">
    <property type="term" value="C:nucleus"/>
    <property type="evidence" value="ECO:0007669"/>
    <property type="project" value="TreeGrafter"/>
</dbReference>
<dbReference type="InterPro" id="IPR026610">
    <property type="entry name" value="Hen1"/>
</dbReference>
<dbReference type="GO" id="GO:0005737">
    <property type="term" value="C:cytoplasm"/>
    <property type="evidence" value="ECO:0007669"/>
    <property type="project" value="TreeGrafter"/>
</dbReference>
<dbReference type="PANTHER" id="PTHR21404">
    <property type="entry name" value="HEN1"/>
    <property type="match status" value="1"/>
</dbReference>
<feature type="non-terminal residue" evidence="13">
    <location>
        <position position="364"/>
    </location>
</feature>
<comment type="similarity">
    <text evidence="2">Belongs to the methyltransferase superfamily. HEN1 family.</text>
</comment>
<dbReference type="PANTHER" id="PTHR21404:SF3">
    <property type="entry name" value="SMALL RNA 2'-O-METHYLTRANSFERASE"/>
    <property type="match status" value="1"/>
</dbReference>
<dbReference type="GO" id="GO:0001510">
    <property type="term" value="P:RNA methylation"/>
    <property type="evidence" value="ECO:0007669"/>
    <property type="project" value="InterPro"/>
</dbReference>
<keyword evidence="4" id="KW-0489">Methyltransferase</keyword>
<protein>
    <recommendedName>
        <fullName evidence="3">Small RNA 2'-O-methyltransferase</fullName>
        <ecNumber evidence="11">2.1.1.386</ecNumber>
    </recommendedName>
</protein>
<evidence type="ECO:0000256" key="3">
    <source>
        <dbReference type="ARBA" id="ARBA00021330"/>
    </source>
</evidence>
<comment type="cofactor">
    <cofactor evidence="1">
        <name>Mg(2+)</name>
        <dbReference type="ChEBI" id="CHEBI:18420"/>
    </cofactor>
</comment>
<dbReference type="Proteomes" id="UP001203297">
    <property type="component" value="Unassembled WGS sequence"/>
</dbReference>
<evidence type="ECO:0000256" key="7">
    <source>
        <dbReference type="ARBA" id="ARBA00022723"/>
    </source>
</evidence>
<dbReference type="GO" id="GO:0046872">
    <property type="term" value="F:metal ion binding"/>
    <property type="evidence" value="ECO:0007669"/>
    <property type="project" value="UniProtKB-KW"/>
</dbReference>
<evidence type="ECO:0000313" key="14">
    <source>
        <dbReference type="Proteomes" id="UP001203297"/>
    </source>
</evidence>
<evidence type="ECO:0000256" key="11">
    <source>
        <dbReference type="ARBA" id="ARBA00035025"/>
    </source>
</evidence>
<dbReference type="Pfam" id="PF13489">
    <property type="entry name" value="Methyltransf_23"/>
    <property type="match status" value="1"/>
</dbReference>
<feature type="non-terminal residue" evidence="13">
    <location>
        <position position="1"/>
    </location>
</feature>
<sequence length="364" mass="41318">VKFIPALHEQRRAWVLDILRREGVTSVLDVGCGEGILLQHLTHAAPYRNYSSSTPAPAILEKPEFIHIRELHGLDILHDDLLYAIDINAPPKHEYGWTRFEKLDLSIWEGGLQTPNSAFKGIECIVATEVIEHIPEDVLTFFAPVLLGNYAPRLLLLTTPSYDFNACFRAPGDNKWGFPDPTERTDRLFRHQDHKFEWTVDECVAWCRAVAKEWGYEVIIDGIGRSTTRDPWGRDGEKVRASQAITFRRREGSEWATTRATKYASWASGRVEYGQPHKLLVTHQFEAHEGAEKPASREDIAAAIEMTVQDIGASDVTVFELWREESVSALCGGWLEVLLDVIDQDASFILHKEGKCAEDWRVEL</sequence>
<evidence type="ECO:0000256" key="4">
    <source>
        <dbReference type="ARBA" id="ARBA00022603"/>
    </source>
</evidence>
<evidence type="ECO:0000256" key="1">
    <source>
        <dbReference type="ARBA" id="ARBA00001946"/>
    </source>
</evidence>
<evidence type="ECO:0000256" key="5">
    <source>
        <dbReference type="ARBA" id="ARBA00022679"/>
    </source>
</evidence>
<dbReference type="EC" id="2.1.1.386" evidence="11"/>
<keyword evidence="8" id="KW-0460">Magnesium</keyword>
<evidence type="ECO:0000313" key="13">
    <source>
        <dbReference type="EMBL" id="KAI0303707.1"/>
    </source>
</evidence>
<dbReference type="EMBL" id="WTXG01000008">
    <property type="protein sequence ID" value="KAI0303707.1"/>
    <property type="molecule type" value="Genomic_DNA"/>
</dbReference>
<evidence type="ECO:0000256" key="12">
    <source>
        <dbReference type="ARBA" id="ARBA00048418"/>
    </source>
</evidence>
<reference evidence="13" key="1">
    <citation type="journal article" date="2022" name="New Phytol.">
        <title>Evolutionary transition to the ectomycorrhizal habit in the genomes of a hyperdiverse lineage of mushroom-forming fungi.</title>
        <authorList>
            <person name="Looney B."/>
            <person name="Miyauchi S."/>
            <person name="Morin E."/>
            <person name="Drula E."/>
            <person name="Courty P.E."/>
            <person name="Kohler A."/>
            <person name="Kuo A."/>
            <person name="LaButti K."/>
            <person name="Pangilinan J."/>
            <person name="Lipzen A."/>
            <person name="Riley R."/>
            <person name="Andreopoulos W."/>
            <person name="He G."/>
            <person name="Johnson J."/>
            <person name="Nolan M."/>
            <person name="Tritt A."/>
            <person name="Barry K.W."/>
            <person name="Grigoriev I.V."/>
            <person name="Nagy L.G."/>
            <person name="Hibbett D."/>
            <person name="Henrissat B."/>
            <person name="Matheny P.B."/>
            <person name="Labbe J."/>
            <person name="Martin F.M."/>
        </authorList>
    </citation>
    <scope>NUCLEOTIDE SEQUENCE</scope>
    <source>
        <strain evidence="13">BPL690</strain>
    </source>
</reference>
<dbReference type="InterPro" id="IPR029063">
    <property type="entry name" value="SAM-dependent_MTases_sf"/>
</dbReference>
<evidence type="ECO:0000256" key="9">
    <source>
        <dbReference type="ARBA" id="ARBA00022884"/>
    </source>
</evidence>
<name>A0AAD4M722_9AGAM</name>
<dbReference type="GO" id="GO:0003723">
    <property type="term" value="F:RNA binding"/>
    <property type="evidence" value="ECO:0007669"/>
    <property type="project" value="UniProtKB-KW"/>
</dbReference>
<evidence type="ECO:0000256" key="6">
    <source>
        <dbReference type="ARBA" id="ARBA00022691"/>
    </source>
</evidence>
<keyword evidence="9" id="KW-0694">RNA-binding</keyword>
<keyword evidence="14" id="KW-1185">Reference proteome</keyword>
<evidence type="ECO:0000256" key="10">
    <source>
        <dbReference type="ARBA" id="ARBA00023158"/>
    </source>
</evidence>
<organism evidence="13 14">
    <name type="scientific">Multifurca ochricompacta</name>
    <dbReference type="NCBI Taxonomy" id="376703"/>
    <lineage>
        <taxon>Eukaryota</taxon>
        <taxon>Fungi</taxon>
        <taxon>Dikarya</taxon>
        <taxon>Basidiomycota</taxon>
        <taxon>Agaricomycotina</taxon>
        <taxon>Agaricomycetes</taxon>
        <taxon>Russulales</taxon>
        <taxon>Russulaceae</taxon>
        <taxon>Multifurca</taxon>
    </lineage>
</organism>
<evidence type="ECO:0000256" key="2">
    <source>
        <dbReference type="ARBA" id="ARBA00009026"/>
    </source>
</evidence>
<keyword evidence="10" id="KW-0943">RNA-mediated gene silencing</keyword>